<dbReference type="Proteomes" id="UP000034228">
    <property type="component" value="Unassembled WGS sequence"/>
</dbReference>
<evidence type="ECO:0000256" key="3">
    <source>
        <dbReference type="ARBA" id="ARBA00023172"/>
    </source>
</evidence>
<evidence type="ECO:0000259" key="4">
    <source>
        <dbReference type="PROSITE" id="PS51898"/>
    </source>
</evidence>
<organism evidence="5 6">
    <name type="scientific">Arsukibacterium ikkense</name>
    <dbReference type="NCBI Taxonomy" id="336831"/>
    <lineage>
        <taxon>Bacteria</taxon>
        <taxon>Pseudomonadati</taxon>
        <taxon>Pseudomonadota</taxon>
        <taxon>Gammaproteobacteria</taxon>
        <taxon>Chromatiales</taxon>
        <taxon>Chromatiaceae</taxon>
        <taxon>Arsukibacterium</taxon>
    </lineage>
</organism>
<keyword evidence="2" id="KW-0229">DNA integration</keyword>
<dbReference type="Pfam" id="PF13356">
    <property type="entry name" value="Arm-DNA-bind_3"/>
    <property type="match status" value="1"/>
</dbReference>
<dbReference type="PANTHER" id="PTHR30629">
    <property type="entry name" value="PROPHAGE INTEGRASE"/>
    <property type="match status" value="1"/>
</dbReference>
<dbReference type="STRING" id="336831.WG68_10050"/>
<dbReference type="AlphaFoldDB" id="A0A0M2V4F1"/>
<dbReference type="PROSITE" id="PS51898">
    <property type="entry name" value="TYR_RECOMBINASE"/>
    <property type="match status" value="1"/>
</dbReference>
<reference evidence="5 6" key="1">
    <citation type="submission" date="2015-03" db="EMBL/GenBank/DDBJ databases">
        <title>Draft genome sequences of two protease-producing strains of Arsukibacterium isolated from two cold and alkaline environments.</title>
        <authorList>
            <person name="Lylloff J.E."/>
            <person name="Skov L.B."/>
            <person name="Jepsen M."/>
            <person name="Hallin P.F."/>
            <person name="Sorensen S.J."/>
            <person name="Stougaard P."/>
            <person name="Glaring M.A."/>
        </authorList>
    </citation>
    <scope>NUCLEOTIDE SEQUENCE [LARGE SCALE GENOMIC DNA]</scope>
    <source>
        <strain evidence="5 6">GCM72</strain>
    </source>
</reference>
<dbReference type="InterPro" id="IPR013762">
    <property type="entry name" value="Integrase-like_cat_sf"/>
</dbReference>
<evidence type="ECO:0000256" key="2">
    <source>
        <dbReference type="ARBA" id="ARBA00022908"/>
    </source>
</evidence>
<dbReference type="EMBL" id="LAHO01000009">
    <property type="protein sequence ID" value="KKO45521.1"/>
    <property type="molecule type" value="Genomic_DNA"/>
</dbReference>
<name>A0A0M2V4F1_9GAMM</name>
<dbReference type="InterPro" id="IPR002104">
    <property type="entry name" value="Integrase_catalytic"/>
</dbReference>
<dbReference type="Gene3D" id="1.10.443.10">
    <property type="entry name" value="Intergrase catalytic core"/>
    <property type="match status" value="1"/>
</dbReference>
<proteinExistence type="inferred from homology"/>
<accession>A0A0M2V4F1</accession>
<dbReference type="SUPFAM" id="SSF56349">
    <property type="entry name" value="DNA breaking-rejoining enzymes"/>
    <property type="match status" value="1"/>
</dbReference>
<dbReference type="PANTHER" id="PTHR30629:SF6">
    <property type="entry name" value="PROPHAGE INTEGRASE INTA-RELATED"/>
    <property type="match status" value="1"/>
</dbReference>
<evidence type="ECO:0000313" key="5">
    <source>
        <dbReference type="EMBL" id="KKO45521.1"/>
    </source>
</evidence>
<protein>
    <recommendedName>
        <fullName evidence="4">Tyr recombinase domain-containing protein</fullName>
    </recommendedName>
</protein>
<dbReference type="InterPro" id="IPR011010">
    <property type="entry name" value="DNA_brk_join_enz"/>
</dbReference>
<dbReference type="Gene3D" id="3.30.160.390">
    <property type="entry name" value="Integrase, DNA-binding domain"/>
    <property type="match status" value="1"/>
</dbReference>
<dbReference type="CDD" id="cd00796">
    <property type="entry name" value="INT_Rci_Hp1_C"/>
    <property type="match status" value="1"/>
</dbReference>
<comment type="caution">
    <text evidence="5">The sequence shown here is derived from an EMBL/GenBank/DDBJ whole genome shotgun (WGS) entry which is preliminary data.</text>
</comment>
<sequence>MWDDKQPGLGLRAFASGKKTYIYQVWVNGRTQRAVIGPVESFDIEQARAEASKLGALASQNISPAKVKREKAAAELAEEQEVKRGSVTFGTVWAEYVDANKGDWGQKHYRDHLNFVQAPGKPLARGKDSKTGQPLVTKAGCLYPLVSVKLGELTATVIKRWLDNENKTRPGVAAQSYRLLFACLSWCNEQPDYAGLVDVVALKSKAVKKTVTKLKPRDDVLQREQLPAFFAELLKISNPVIAAYVQTLLLTGARRNELMGLQWSDVDFKWQSMAIRDKGTSKGSVAGVRVIPLTPYVASLLNQLPRRNQWVFSSPSGKDGRLVDPRKSFDPAVIAAGIEGLTLHGLRRSFATLSEWVEVPAGVVAQIMGHKPSATAEKHYKQRPLDLLRVWHERIEAWFLEQAGLVVPAAGEQRLTVVKGA</sequence>
<evidence type="ECO:0000313" key="6">
    <source>
        <dbReference type="Proteomes" id="UP000034228"/>
    </source>
</evidence>
<dbReference type="GO" id="GO:0015074">
    <property type="term" value="P:DNA integration"/>
    <property type="evidence" value="ECO:0007669"/>
    <property type="project" value="UniProtKB-KW"/>
</dbReference>
<dbReference type="InterPro" id="IPR025166">
    <property type="entry name" value="Integrase_DNA_bind_dom"/>
</dbReference>
<keyword evidence="3" id="KW-0233">DNA recombination</keyword>
<evidence type="ECO:0000256" key="1">
    <source>
        <dbReference type="ARBA" id="ARBA00008857"/>
    </source>
</evidence>
<dbReference type="InterPro" id="IPR038488">
    <property type="entry name" value="Integrase_DNA-bd_sf"/>
</dbReference>
<dbReference type="PATRIC" id="fig|336831.14.peg.892"/>
<dbReference type="InterPro" id="IPR050808">
    <property type="entry name" value="Phage_Integrase"/>
</dbReference>
<gene>
    <name evidence="5" type="ORF">WG68_10050</name>
</gene>
<feature type="domain" description="Tyr recombinase" evidence="4">
    <location>
        <begin position="216"/>
        <end position="393"/>
    </location>
</feature>
<keyword evidence="6" id="KW-1185">Reference proteome</keyword>
<dbReference type="GO" id="GO:0003677">
    <property type="term" value="F:DNA binding"/>
    <property type="evidence" value="ECO:0007669"/>
    <property type="project" value="InterPro"/>
</dbReference>
<dbReference type="GO" id="GO:0006310">
    <property type="term" value="P:DNA recombination"/>
    <property type="evidence" value="ECO:0007669"/>
    <property type="project" value="UniProtKB-KW"/>
</dbReference>
<dbReference type="Pfam" id="PF00589">
    <property type="entry name" value="Phage_integrase"/>
    <property type="match status" value="1"/>
</dbReference>
<comment type="similarity">
    <text evidence="1">Belongs to the 'phage' integrase family.</text>
</comment>